<accession>A0A518CXK1</accession>
<gene>
    <name evidence="2" type="ORF">Pla163_10510</name>
</gene>
<evidence type="ECO:0008006" key="4">
    <source>
        <dbReference type="Google" id="ProtNLM"/>
    </source>
</evidence>
<dbReference type="AlphaFoldDB" id="A0A518CXK1"/>
<keyword evidence="3" id="KW-1185">Reference proteome</keyword>
<dbReference type="Proteomes" id="UP000319342">
    <property type="component" value="Chromosome"/>
</dbReference>
<keyword evidence="1" id="KW-0732">Signal</keyword>
<evidence type="ECO:0000313" key="3">
    <source>
        <dbReference type="Proteomes" id="UP000319342"/>
    </source>
</evidence>
<name>A0A518CXK1_9BACT</name>
<evidence type="ECO:0000313" key="2">
    <source>
        <dbReference type="EMBL" id="QDU83950.1"/>
    </source>
</evidence>
<dbReference type="RefSeq" id="WP_145184593.1">
    <property type="nucleotide sequence ID" value="NZ_CP036290.1"/>
</dbReference>
<dbReference type="InterPro" id="IPR011050">
    <property type="entry name" value="Pectin_lyase_fold/virulence"/>
</dbReference>
<sequence length="429" mass="43324" precursor="true">MVASTRLAFALFLACVAPTVASAQTVWTVEPGGALDQIQAAVDLAADGDVILVRPGEYATFDVVGKSLVIQADPHASVLHFVLPPLIGTPDFALDVRDIAAGQSLVIRGLDITLSYREPVPACSITNCVGGVRFEDCTFTASNGDGVAVGGCASVTFTRCTLASDAPFLPNSSTVYEPNAGLQVDHSTIHLFDCAVLGSHGHDAFGFFDTQTSDGGPGIDVQDAFVFASGSAIEGGAGGGAGEFAVASCFVLSDGGPGAVVGGPAGTSRVFLFDTEVSGGAGAVPEPGCTEPAGSPGPDRIVQSGVVLDPAGERRTFGMSSPAREGDFIESVYFGEPGDLVFLLVSGGGAPGVFVEPFLAVTHLDPPSLVITPRGSLDGTGLLVQDLVAPRLVPGAQALGVTAQALFVDPLGGLFLSGPTHVVLLDAAL</sequence>
<feature type="chain" id="PRO_5021863202" description="Right handed beta helix domain-containing protein" evidence="1">
    <location>
        <begin position="24"/>
        <end position="429"/>
    </location>
</feature>
<dbReference type="SUPFAM" id="SSF51126">
    <property type="entry name" value="Pectin lyase-like"/>
    <property type="match status" value="1"/>
</dbReference>
<dbReference type="OrthoDB" id="291931at2"/>
<reference evidence="2 3" key="1">
    <citation type="submission" date="2019-02" db="EMBL/GenBank/DDBJ databases">
        <title>Deep-cultivation of Planctomycetes and their phenomic and genomic characterization uncovers novel biology.</title>
        <authorList>
            <person name="Wiegand S."/>
            <person name="Jogler M."/>
            <person name="Boedeker C."/>
            <person name="Pinto D."/>
            <person name="Vollmers J."/>
            <person name="Rivas-Marin E."/>
            <person name="Kohn T."/>
            <person name="Peeters S.H."/>
            <person name="Heuer A."/>
            <person name="Rast P."/>
            <person name="Oberbeckmann S."/>
            <person name="Bunk B."/>
            <person name="Jeske O."/>
            <person name="Meyerdierks A."/>
            <person name="Storesund J.E."/>
            <person name="Kallscheuer N."/>
            <person name="Luecker S."/>
            <person name="Lage O.M."/>
            <person name="Pohl T."/>
            <person name="Merkel B.J."/>
            <person name="Hornburger P."/>
            <person name="Mueller R.-W."/>
            <person name="Bruemmer F."/>
            <person name="Labrenz M."/>
            <person name="Spormann A.M."/>
            <person name="Op den Camp H."/>
            <person name="Overmann J."/>
            <person name="Amann R."/>
            <person name="Jetten M.S.M."/>
            <person name="Mascher T."/>
            <person name="Medema M.H."/>
            <person name="Devos D.P."/>
            <person name="Kaster A.-K."/>
            <person name="Ovreas L."/>
            <person name="Rohde M."/>
            <person name="Galperin M.Y."/>
            <person name="Jogler C."/>
        </authorList>
    </citation>
    <scope>NUCLEOTIDE SEQUENCE [LARGE SCALE GENOMIC DNA]</scope>
    <source>
        <strain evidence="2 3">Pla163</strain>
    </source>
</reference>
<evidence type="ECO:0000256" key="1">
    <source>
        <dbReference type="SAM" id="SignalP"/>
    </source>
</evidence>
<organism evidence="2 3">
    <name type="scientific">Rohdeia mirabilis</name>
    <dbReference type="NCBI Taxonomy" id="2528008"/>
    <lineage>
        <taxon>Bacteria</taxon>
        <taxon>Pseudomonadati</taxon>
        <taxon>Planctomycetota</taxon>
        <taxon>Planctomycetia</taxon>
        <taxon>Planctomycetia incertae sedis</taxon>
        <taxon>Rohdeia</taxon>
    </lineage>
</organism>
<protein>
    <recommendedName>
        <fullName evidence="4">Right handed beta helix domain-containing protein</fullName>
    </recommendedName>
</protein>
<dbReference type="Gene3D" id="2.160.20.10">
    <property type="entry name" value="Single-stranded right-handed beta-helix, Pectin lyase-like"/>
    <property type="match status" value="1"/>
</dbReference>
<dbReference type="InterPro" id="IPR012334">
    <property type="entry name" value="Pectin_lyas_fold"/>
</dbReference>
<proteinExistence type="predicted"/>
<dbReference type="EMBL" id="CP036290">
    <property type="protein sequence ID" value="QDU83950.1"/>
    <property type="molecule type" value="Genomic_DNA"/>
</dbReference>
<feature type="signal peptide" evidence="1">
    <location>
        <begin position="1"/>
        <end position="23"/>
    </location>
</feature>